<dbReference type="GeneID" id="78413086"/>
<keyword evidence="3" id="KW-1185">Reference proteome</keyword>
<proteinExistence type="inferred from homology"/>
<reference evidence="2 3" key="1">
    <citation type="submission" date="2009-08" db="EMBL/GenBank/DDBJ databases">
        <authorList>
            <person name="Muzny D."/>
            <person name="Qin X."/>
            <person name="Deng J."/>
            <person name="Jiang H."/>
            <person name="Liu Y."/>
            <person name="Qu J."/>
            <person name="Song X.-Z."/>
            <person name="Zhang L."/>
            <person name="Thornton R."/>
            <person name="Coyle M."/>
            <person name="Francisco L."/>
            <person name="Jackson L."/>
            <person name="Javaid M."/>
            <person name="Korchina V."/>
            <person name="Kovar C."/>
            <person name="Mata R."/>
            <person name="Mathew T."/>
            <person name="Ngo R."/>
            <person name="Nguyen L."/>
            <person name="Nguyen N."/>
            <person name="Okwuonu G."/>
            <person name="Ongeri F."/>
            <person name="Pham C."/>
            <person name="Simmons D."/>
            <person name="Wilczek-Boney K."/>
            <person name="Hale W."/>
            <person name="Jakkamsetti A."/>
            <person name="Pham P."/>
            <person name="Ruth R."/>
            <person name="San Lucas F."/>
            <person name="Warren J."/>
            <person name="Zhang J."/>
            <person name="Zhao Z."/>
            <person name="Zhou C."/>
            <person name="Zhu D."/>
            <person name="Lee S."/>
            <person name="Bess C."/>
            <person name="Blankenburg K."/>
            <person name="Forbes L."/>
            <person name="Fu Q."/>
            <person name="Gubbala S."/>
            <person name="Hirani K."/>
            <person name="Jayaseelan J.C."/>
            <person name="Lara F."/>
            <person name="Munidasa M."/>
            <person name="Palculict T."/>
            <person name="Patil S."/>
            <person name="Pu L.-L."/>
            <person name="Saada N."/>
            <person name="Tang L."/>
            <person name="Weissenberger G."/>
            <person name="Zhu Y."/>
            <person name="Hemphill L."/>
            <person name="Shang Y."/>
            <person name="Youmans B."/>
            <person name="Ayvaz T."/>
            <person name="Ross M."/>
            <person name="Santibanez J."/>
            <person name="Aqrawi P."/>
            <person name="Gross S."/>
            <person name="Joshi V."/>
            <person name="Fowler G."/>
            <person name="Nazareth L."/>
            <person name="Reid J."/>
            <person name="Worley K."/>
            <person name="Petrosino J."/>
            <person name="Highlander S."/>
            <person name="Gibbs R."/>
        </authorList>
    </citation>
    <scope>NUCLEOTIDE SEQUENCE [LARGE SCALE GENOMIC DNA]</scope>
    <source>
        <strain evidence="2 3">ATCC 49175</strain>
    </source>
</reference>
<evidence type="ECO:0000313" key="2">
    <source>
        <dbReference type="EMBL" id="EEW37618.1"/>
    </source>
</evidence>
<dbReference type="eggNOG" id="COG0432">
    <property type="taxonomic scope" value="Bacteria"/>
</dbReference>
<dbReference type="PANTHER" id="PTHR30615">
    <property type="entry name" value="UNCHARACTERIZED PROTEIN YJBQ-RELATED"/>
    <property type="match status" value="1"/>
</dbReference>
<name>C8NF89_9LACT</name>
<dbReference type="InterPro" id="IPR001602">
    <property type="entry name" value="UPF0047_YjbQ-like"/>
</dbReference>
<evidence type="ECO:0000313" key="3">
    <source>
        <dbReference type="Proteomes" id="UP000005926"/>
    </source>
</evidence>
<gene>
    <name evidence="2" type="ORF">HMPREF0444_0584</name>
</gene>
<dbReference type="Gene3D" id="2.60.120.460">
    <property type="entry name" value="YjbQ-like"/>
    <property type="match status" value="1"/>
</dbReference>
<protein>
    <submittedName>
        <fullName evidence="2">Putative secondary thiamine-phosphate synthase enzyme</fullName>
    </submittedName>
</protein>
<dbReference type="EMBL" id="ACKZ01000013">
    <property type="protein sequence ID" value="EEW37618.1"/>
    <property type="molecule type" value="Genomic_DNA"/>
</dbReference>
<dbReference type="STRING" id="638301.HMPREF0444_0584"/>
<dbReference type="Proteomes" id="UP000005926">
    <property type="component" value="Unassembled WGS sequence"/>
</dbReference>
<dbReference type="PANTHER" id="PTHR30615:SF8">
    <property type="entry name" value="UPF0047 PROTEIN C4A8.02C"/>
    <property type="match status" value="1"/>
</dbReference>
<comment type="similarity">
    <text evidence="1">Belongs to the UPF0047 family.</text>
</comment>
<dbReference type="SUPFAM" id="SSF111038">
    <property type="entry name" value="YjbQ-like"/>
    <property type="match status" value="1"/>
</dbReference>
<dbReference type="InterPro" id="IPR035917">
    <property type="entry name" value="YjbQ-like_sf"/>
</dbReference>
<organism evidence="2 3">
    <name type="scientific">Granulicatella adiacens ATCC 49175</name>
    <dbReference type="NCBI Taxonomy" id="638301"/>
    <lineage>
        <taxon>Bacteria</taxon>
        <taxon>Bacillati</taxon>
        <taxon>Bacillota</taxon>
        <taxon>Bacilli</taxon>
        <taxon>Lactobacillales</taxon>
        <taxon>Carnobacteriaceae</taxon>
        <taxon>Granulicatella</taxon>
    </lineage>
</organism>
<dbReference type="Pfam" id="PF01894">
    <property type="entry name" value="YjbQ"/>
    <property type="match status" value="1"/>
</dbReference>
<dbReference type="RefSeq" id="WP_005605786.1">
    <property type="nucleotide sequence ID" value="NZ_CP102283.1"/>
</dbReference>
<accession>C8NF89</accession>
<evidence type="ECO:0000256" key="1">
    <source>
        <dbReference type="ARBA" id="ARBA00005534"/>
    </source>
</evidence>
<dbReference type="HOGENOM" id="CLU_096980_1_1_9"/>
<comment type="caution">
    <text evidence="2">The sequence shown here is derived from an EMBL/GenBank/DDBJ whole genome shotgun (WGS) entry which is preliminary data.</text>
</comment>
<dbReference type="AlphaFoldDB" id="C8NF89"/>
<sequence length="173" mass="19595">MSVFQKEFKVETKEKAVSYVDITQSVKDTILESGIQSGTCTVVTAHTTCSIFFEEDTHDRDEDGVDFLQLDLNRILESIVPPHINAQSYKYPGEAHYKEVESWPNPEEWLPNGNRSYLWNGDAHIKATIIGASETLAVVDGQLGIGKTGYVYFADFDKTRKRTRKYRVIVLGE</sequence>